<dbReference type="SMART" id="SM01134">
    <property type="entry name" value="DeoRC"/>
    <property type="match status" value="1"/>
</dbReference>
<dbReference type="PANTHER" id="PTHR30363">
    <property type="entry name" value="HTH-TYPE TRANSCRIPTIONAL REGULATOR SRLR-RELATED"/>
    <property type="match status" value="1"/>
</dbReference>
<dbReference type="GO" id="GO:0003700">
    <property type="term" value="F:DNA-binding transcription factor activity"/>
    <property type="evidence" value="ECO:0007669"/>
    <property type="project" value="InterPro"/>
</dbReference>
<dbReference type="PRINTS" id="PR00037">
    <property type="entry name" value="HTHLACR"/>
</dbReference>
<dbReference type="SMART" id="SM00420">
    <property type="entry name" value="HTH_DEOR"/>
    <property type="match status" value="1"/>
</dbReference>
<dbReference type="OrthoDB" id="9798651at2"/>
<evidence type="ECO:0000256" key="3">
    <source>
        <dbReference type="ARBA" id="ARBA00023163"/>
    </source>
</evidence>
<keyword evidence="1" id="KW-0805">Transcription regulation</keyword>
<dbReference type="Gene3D" id="3.40.50.1360">
    <property type="match status" value="1"/>
</dbReference>
<evidence type="ECO:0000313" key="6">
    <source>
        <dbReference type="Proteomes" id="UP000190328"/>
    </source>
</evidence>
<feature type="domain" description="HTH deoR-type" evidence="4">
    <location>
        <begin position="3"/>
        <end position="58"/>
    </location>
</feature>
<dbReference type="GO" id="GO:0003677">
    <property type="term" value="F:DNA binding"/>
    <property type="evidence" value="ECO:0007669"/>
    <property type="project" value="UniProtKB-KW"/>
</dbReference>
<dbReference type="PROSITE" id="PS00894">
    <property type="entry name" value="HTH_DEOR_1"/>
    <property type="match status" value="1"/>
</dbReference>
<name>A0A1T4K707_9ENTE</name>
<dbReference type="InterPro" id="IPR036390">
    <property type="entry name" value="WH_DNA-bd_sf"/>
</dbReference>
<dbReference type="SUPFAM" id="SSF100950">
    <property type="entry name" value="NagB/RpiA/CoA transferase-like"/>
    <property type="match status" value="1"/>
</dbReference>
<dbReference type="SUPFAM" id="SSF46785">
    <property type="entry name" value="Winged helix' DNA-binding domain"/>
    <property type="match status" value="1"/>
</dbReference>
<keyword evidence="3" id="KW-0804">Transcription</keyword>
<dbReference type="InterPro" id="IPR050313">
    <property type="entry name" value="Carb_Metab_HTH_regulators"/>
</dbReference>
<keyword evidence="6" id="KW-1185">Reference proteome</keyword>
<dbReference type="InterPro" id="IPR001034">
    <property type="entry name" value="DeoR_HTH"/>
</dbReference>
<dbReference type="EMBL" id="FUXI01000001">
    <property type="protein sequence ID" value="SJZ38248.1"/>
    <property type="molecule type" value="Genomic_DNA"/>
</dbReference>
<sequence length="263" mass="29760">MNATERKEFILNYLHDNHSLKINKLSEQLDVTRETLRKDIYELEEEGHVRKTHGGAVLANKTKETAYEKRREEFSEEKRIIAKQAIQMIEEGDSVYLDYGTTIYALAEEIRQLKNITVVTNSIPIISLLIQNDEIDLIVPGGQLRRNEGSLYGDLANNNLKDIFVTIGFFSCSGISANIGITNHHLGETANSKTMIEHSETSVILADNSKFGKCAFSRMAEFTEIDAIVTDRQPARVEEKEILLNDVTLYYPPTIFKEGSNDT</sequence>
<dbReference type="AlphaFoldDB" id="A0A1T4K707"/>
<keyword evidence="2" id="KW-0238">DNA-binding</keyword>
<evidence type="ECO:0000256" key="2">
    <source>
        <dbReference type="ARBA" id="ARBA00023125"/>
    </source>
</evidence>
<organism evidence="5 6">
    <name type="scientific">Pilibacter termitis</name>
    <dbReference type="NCBI Taxonomy" id="263852"/>
    <lineage>
        <taxon>Bacteria</taxon>
        <taxon>Bacillati</taxon>
        <taxon>Bacillota</taxon>
        <taxon>Bacilli</taxon>
        <taxon>Lactobacillales</taxon>
        <taxon>Enterococcaceae</taxon>
        <taxon>Pilibacter</taxon>
    </lineage>
</organism>
<evidence type="ECO:0000259" key="4">
    <source>
        <dbReference type="PROSITE" id="PS51000"/>
    </source>
</evidence>
<dbReference type="Pfam" id="PF08220">
    <property type="entry name" value="HTH_DeoR"/>
    <property type="match status" value="1"/>
</dbReference>
<accession>A0A1T4K707</accession>
<gene>
    <name evidence="5" type="ORF">SAMN02745116_00125</name>
</gene>
<dbReference type="InterPro" id="IPR014036">
    <property type="entry name" value="DeoR-like_C"/>
</dbReference>
<dbReference type="Gene3D" id="1.10.10.10">
    <property type="entry name" value="Winged helix-like DNA-binding domain superfamily/Winged helix DNA-binding domain"/>
    <property type="match status" value="1"/>
</dbReference>
<protein>
    <submittedName>
        <fullName evidence="5">Transcriptional regulator, DeoR family</fullName>
    </submittedName>
</protein>
<dbReference type="PANTHER" id="PTHR30363:SF44">
    <property type="entry name" value="AGA OPERON TRANSCRIPTIONAL REPRESSOR-RELATED"/>
    <property type="match status" value="1"/>
</dbReference>
<dbReference type="InterPro" id="IPR036388">
    <property type="entry name" value="WH-like_DNA-bd_sf"/>
</dbReference>
<proteinExistence type="predicted"/>
<dbReference type="Proteomes" id="UP000190328">
    <property type="component" value="Unassembled WGS sequence"/>
</dbReference>
<dbReference type="RefSeq" id="WP_078806094.1">
    <property type="nucleotide sequence ID" value="NZ_FUXI01000001.1"/>
</dbReference>
<evidence type="ECO:0000313" key="5">
    <source>
        <dbReference type="EMBL" id="SJZ38248.1"/>
    </source>
</evidence>
<reference evidence="5 6" key="1">
    <citation type="submission" date="2017-02" db="EMBL/GenBank/DDBJ databases">
        <authorList>
            <person name="Peterson S.W."/>
        </authorList>
    </citation>
    <scope>NUCLEOTIDE SEQUENCE [LARGE SCALE GENOMIC DNA]</scope>
    <source>
        <strain evidence="5 6">ATCC BAA-1030</strain>
    </source>
</reference>
<dbReference type="InterPro" id="IPR018356">
    <property type="entry name" value="Tscrpt_reg_HTH_DeoR_CS"/>
</dbReference>
<dbReference type="Pfam" id="PF00455">
    <property type="entry name" value="DeoRC"/>
    <property type="match status" value="1"/>
</dbReference>
<dbReference type="STRING" id="263852.SAMN02745116_00125"/>
<dbReference type="InterPro" id="IPR037171">
    <property type="entry name" value="NagB/RpiA_transferase-like"/>
</dbReference>
<evidence type="ECO:0000256" key="1">
    <source>
        <dbReference type="ARBA" id="ARBA00023015"/>
    </source>
</evidence>
<dbReference type="PROSITE" id="PS51000">
    <property type="entry name" value="HTH_DEOR_2"/>
    <property type="match status" value="1"/>
</dbReference>